<evidence type="ECO:0000313" key="1">
    <source>
        <dbReference type="EMBL" id="OTF76207.1"/>
    </source>
</evidence>
<comment type="caution">
    <text evidence="1">The sequence shown here is derived from an EMBL/GenBank/DDBJ whole genome shotgun (WGS) entry which is preliminary data.</text>
</comment>
<name>A0A1Y3B7Q7_EURMA</name>
<protein>
    <submittedName>
        <fullName evidence="1">Uncharacterized protein</fullName>
    </submittedName>
</protein>
<gene>
    <name evidence="1" type="ORF">BLA29_013953</name>
</gene>
<keyword evidence="2" id="KW-1185">Reference proteome</keyword>
<evidence type="ECO:0000313" key="2">
    <source>
        <dbReference type="Proteomes" id="UP000194236"/>
    </source>
</evidence>
<organism evidence="1 2">
    <name type="scientific">Euroglyphus maynei</name>
    <name type="common">Mayne's house dust mite</name>
    <dbReference type="NCBI Taxonomy" id="6958"/>
    <lineage>
        <taxon>Eukaryota</taxon>
        <taxon>Metazoa</taxon>
        <taxon>Ecdysozoa</taxon>
        <taxon>Arthropoda</taxon>
        <taxon>Chelicerata</taxon>
        <taxon>Arachnida</taxon>
        <taxon>Acari</taxon>
        <taxon>Acariformes</taxon>
        <taxon>Sarcoptiformes</taxon>
        <taxon>Astigmata</taxon>
        <taxon>Psoroptidia</taxon>
        <taxon>Analgoidea</taxon>
        <taxon>Pyroglyphidae</taxon>
        <taxon>Pyroglyphinae</taxon>
        <taxon>Euroglyphus</taxon>
    </lineage>
</organism>
<reference evidence="1 2" key="1">
    <citation type="submission" date="2017-03" db="EMBL/GenBank/DDBJ databases">
        <title>Genome Survey of Euroglyphus maynei.</title>
        <authorList>
            <person name="Arlian L.G."/>
            <person name="Morgan M.S."/>
            <person name="Rider S.D."/>
        </authorList>
    </citation>
    <scope>NUCLEOTIDE SEQUENCE [LARGE SCALE GENOMIC DNA]</scope>
    <source>
        <strain evidence="1">Arlian Lab</strain>
        <tissue evidence="1">Whole body</tissue>
    </source>
</reference>
<sequence>MVATKCRCRFQECSDRSVSYGECHLKPGGYCFTFFEEIIDQGERTRSIEKRYGCFEPGDGTLLQ</sequence>
<dbReference type="Proteomes" id="UP000194236">
    <property type="component" value="Unassembled WGS sequence"/>
</dbReference>
<feature type="non-terminal residue" evidence="1">
    <location>
        <position position="64"/>
    </location>
</feature>
<dbReference type="EMBL" id="MUJZ01038591">
    <property type="protein sequence ID" value="OTF76207.1"/>
    <property type="molecule type" value="Genomic_DNA"/>
</dbReference>
<dbReference type="AlphaFoldDB" id="A0A1Y3B7Q7"/>
<accession>A0A1Y3B7Q7</accession>
<proteinExistence type="predicted"/>